<dbReference type="InterPro" id="IPR005119">
    <property type="entry name" value="LysR_subst-bd"/>
</dbReference>
<dbReference type="Pfam" id="PF03466">
    <property type="entry name" value="LysR_substrate"/>
    <property type="match status" value="1"/>
</dbReference>
<dbReference type="NCBIfam" id="NF002964">
    <property type="entry name" value="PRK03635.1"/>
    <property type="match status" value="1"/>
</dbReference>
<dbReference type="InterPro" id="IPR017685">
    <property type="entry name" value="ArgP"/>
</dbReference>
<reference evidence="6 7" key="1">
    <citation type="submission" date="2020-07" db="EMBL/GenBank/DDBJ databases">
        <title>Genomic Encyclopedia of Archaeal and Bacterial Type Strains, Phase II (KMG-II): from individual species to whole genera.</title>
        <authorList>
            <person name="Goeker M."/>
        </authorList>
    </citation>
    <scope>NUCLEOTIDE SEQUENCE [LARGE SCALE GENOMIC DNA]</scope>
    <source>
        <strain evidence="6 7">DSM 21226</strain>
    </source>
</reference>
<feature type="domain" description="HTH lysR-type" evidence="5">
    <location>
        <begin position="2"/>
        <end position="58"/>
    </location>
</feature>
<dbReference type="Gene3D" id="1.10.10.10">
    <property type="entry name" value="Winged helix-like DNA-binding domain superfamily/Winged helix DNA-binding domain"/>
    <property type="match status" value="1"/>
</dbReference>
<dbReference type="PANTHER" id="PTHR30579">
    <property type="entry name" value="TRANSCRIPTIONAL REGULATOR"/>
    <property type="match status" value="1"/>
</dbReference>
<gene>
    <name evidence="6" type="ORF">BDD16_000728</name>
</gene>
<dbReference type="SUPFAM" id="SSF46785">
    <property type="entry name" value="Winged helix' DNA-binding domain"/>
    <property type="match status" value="1"/>
</dbReference>
<dbReference type="GO" id="GO:0003677">
    <property type="term" value="F:DNA binding"/>
    <property type="evidence" value="ECO:0007669"/>
    <property type="project" value="UniProtKB-KW"/>
</dbReference>
<evidence type="ECO:0000313" key="7">
    <source>
        <dbReference type="Proteomes" id="UP000518288"/>
    </source>
</evidence>
<dbReference type="PANTHER" id="PTHR30579:SF2">
    <property type="entry name" value="HTH-TYPE TRANSCRIPTIONAL REGULATOR ARGP"/>
    <property type="match status" value="1"/>
</dbReference>
<dbReference type="Gene3D" id="3.40.190.290">
    <property type="match status" value="1"/>
</dbReference>
<dbReference type="NCBIfam" id="NF009888">
    <property type="entry name" value="PRK13348.1"/>
    <property type="match status" value="1"/>
</dbReference>
<dbReference type="InterPro" id="IPR050176">
    <property type="entry name" value="LTTR"/>
</dbReference>
<comment type="caution">
    <text evidence="6">The sequence shown here is derived from an EMBL/GenBank/DDBJ whole genome shotgun (WGS) entry which is preliminary data.</text>
</comment>
<organism evidence="6 7">
    <name type="scientific">Sphaerotilus montanus</name>
    <dbReference type="NCBI Taxonomy" id="522889"/>
    <lineage>
        <taxon>Bacteria</taxon>
        <taxon>Pseudomonadati</taxon>
        <taxon>Pseudomonadota</taxon>
        <taxon>Betaproteobacteria</taxon>
        <taxon>Burkholderiales</taxon>
        <taxon>Sphaerotilaceae</taxon>
        <taxon>Sphaerotilus</taxon>
    </lineage>
</organism>
<dbReference type="RefSeq" id="WP_179632708.1">
    <property type="nucleotide sequence ID" value="NZ_JACCFH010000001.1"/>
</dbReference>
<comment type="similarity">
    <text evidence="1">Belongs to the LysR transcriptional regulatory family.</text>
</comment>
<dbReference type="InterPro" id="IPR036390">
    <property type="entry name" value="WH_DNA-bd_sf"/>
</dbReference>
<proteinExistence type="inferred from homology"/>
<sequence length="306" mass="33178">MIDLVALRALSTVLRLGSFERAARELHVTPSAVSQRVKALEERLGCVLLVRAAPVTPTPEGARLYRHYLQIEMLETDLQNDLQPLVEAGAPGARPRSIPVAVNADSLATWFIPAMADFHSRTGDTLALQVDDQDHTREWLKNGTVFGAVTAAAEPVGGCRVDALGSMRYIAAVSPAYAQRHFAGVSLAEGFRRAPMLVYNQKDQMQHRFLAQVIGEDCTPPQWWVPSAQGFLDAAIAGLGWGLHPVALAAAALAEGTLVDLCPGHSVSVALYWQSWRLDSASVRTLRDCVWRAASVVLDPQEPTGQ</sequence>
<dbReference type="SUPFAM" id="SSF53850">
    <property type="entry name" value="Periplasmic binding protein-like II"/>
    <property type="match status" value="1"/>
</dbReference>
<protein>
    <submittedName>
        <fullName evidence="6">LysR family transcriptional regulator (Chromosome initiation inhibitor)</fullName>
    </submittedName>
</protein>
<dbReference type="InterPro" id="IPR036388">
    <property type="entry name" value="WH-like_DNA-bd_sf"/>
</dbReference>
<name>A0A7Y9QYU0_9BURK</name>
<dbReference type="NCBIfam" id="TIGR03298">
    <property type="entry name" value="argP"/>
    <property type="match status" value="1"/>
</dbReference>
<keyword evidence="2" id="KW-0805">Transcription regulation</keyword>
<keyword evidence="3" id="KW-0238">DNA-binding</keyword>
<evidence type="ECO:0000256" key="2">
    <source>
        <dbReference type="ARBA" id="ARBA00023015"/>
    </source>
</evidence>
<dbReference type="PRINTS" id="PR00039">
    <property type="entry name" value="HTHLYSR"/>
</dbReference>
<dbReference type="GO" id="GO:0003700">
    <property type="term" value="F:DNA-binding transcription factor activity"/>
    <property type="evidence" value="ECO:0007669"/>
    <property type="project" value="InterPro"/>
</dbReference>
<evidence type="ECO:0000313" key="6">
    <source>
        <dbReference type="EMBL" id="NYG31742.1"/>
    </source>
</evidence>
<dbReference type="PROSITE" id="PS50931">
    <property type="entry name" value="HTH_LYSR"/>
    <property type="match status" value="1"/>
</dbReference>
<keyword evidence="4" id="KW-0804">Transcription</keyword>
<dbReference type="InterPro" id="IPR000847">
    <property type="entry name" value="LysR_HTH_N"/>
</dbReference>
<dbReference type="AlphaFoldDB" id="A0A7Y9QYU0"/>
<dbReference type="EMBL" id="JACCFH010000001">
    <property type="protein sequence ID" value="NYG31742.1"/>
    <property type="molecule type" value="Genomic_DNA"/>
</dbReference>
<dbReference type="Proteomes" id="UP000518288">
    <property type="component" value="Unassembled WGS sequence"/>
</dbReference>
<evidence type="ECO:0000256" key="3">
    <source>
        <dbReference type="ARBA" id="ARBA00023125"/>
    </source>
</evidence>
<evidence type="ECO:0000259" key="5">
    <source>
        <dbReference type="PROSITE" id="PS50931"/>
    </source>
</evidence>
<dbReference type="Pfam" id="PF00126">
    <property type="entry name" value="HTH_1"/>
    <property type="match status" value="1"/>
</dbReference>
<accession>A0A7Y9QYU0</accession>
<evidence type="ECO:0000256" key="1">
    <source>
        <dbReference type="ARBA" id="ARBA00009437"/>
    </source>
</evidence>
<keyword evidence="7" id="KW-1185">Reference proteome</keyword>
<evidence type="ECO:0000256" key="4">
    <source>
        <dbReference type="ARBA" id="ARBA00023163"/>
    </source>
</evidence>